<dbReference type="EMBL" id="JBFOLK010000004">
    <property type="protein sequence ID" value="KAL2517203.1"/>
    <property type="molecule type" value="Genomic_DNA"/>
</dbReference>
<accession>A0ABD1TXE1</accession>
<reference evidence="2" key="1">
    <citation type="submission" date="2024-07" db="EMBL/GenBank/DDBJ databases">
        <title>Two chromosome-level genome assemblies of Korean endemic species Abeliophyllum distichum and Forsythia ovata (Oleaceae).</title>
        <authorList>
            <person name="Jang H."/>
        </authorList>
    </citation>
    <scope>NUCLEOTIDE SEQUENCE [LARGE SCALE GENOMIC DNA]</scope>
</reference>
<proteinExistence type="predicted"/>
<gene>
    <name evidence="1" type="ORF">Adt_13450</name>
</gene>
<sequence length="142" mass="16122">MVALSISFFLSTYEQMNIGTPLESSIEPHYDFTGDCVIPKGIVHLVVTMGEEPLAVHTFMEFLVVDRSIATVRSNQPKAMKCYRNALRKTEKKEINMTFLDVEMTEASEEASEDITMKEAASSEDINPRIHELTLRIHQLRS</sequence>
<evidence type="ECO:0000313" key="2">
    <source>
        <dbReference type="Proteomes" id="UP001604336"/>
    </source>
</evidence>
<keyword evidence="2" id="KW-1185">Reference proteome</keyword>
<organism evidence="1 2">
    <name type="scientific">Abeliophyllum distichum</name>
    <dbReference type="NCBI Taxonomy" id="126358"/>
    <lineage>
        <taxon>Eukaryota</taxon>
        <taxon>Viridiplantae</taxon>
        <taxon>Streptophyta</taxon>
        <taxon>Embryophyta</taxon>
        <taxon>Tracheophyta</taxon>
        <taxon>Spermatophyta</taxon>
        <taxon>Magnoliopsida</taxon>
        <taxon>eudicotyledons</taxon>
        <taxon>Gunneridae</taxon>
        <taxon>Pentapetalae</taxon>
        <taxon>asterids</taxon>
        <taxon>lamiids</taxon>
        <taxon>Lamiales</taxon>
        <taxon>Oleaceae</taxon>
        <taxon>Forsythieae</taxon>
        <taxon>Abeliophyllum</taxon>
    </lineage>
</organism>
<evidence type="ECO:0000313" key="1">
    <source>
        <dbReference type="EMBL" id="KAL2517203.1"/>
    </source>
</evidence>
<protein>
    <submittedName>
        <fullName evidence="1">Uncharacterized protein</fullName>
    </submittedName>
</protein>
<name>A0ABD1TXE1_9LAMI</name>
<dbReference type="Proteomes" id="UP001604336">
    <property type="component" value="Unassembled WGS sequence"/>
</dbReference>
<dbReference type="AlphaFoldDB" id="A0ABD1TXE1"/>
<comment type="caution">
    <text evidence="1">The sequence shown here is derived from an EMBL/GenBank/DDBJ whole genome shotgun (WGS) entry which is preliminary data.</text>
</comment>